<protein>
    <submittedName>
        <fullName evidence="1">Uncharacterized protein</fullName>
    </submittedName>
</protein>
<dbReference type="HOGENOM" id="CLU_1479348_0_0_11"/>
<reference evidence="1 2" key="1">
    <citation type="submission" date="2007-04" db="EMBL/GenBank/DDBJ databases">
        <authorList>
            <person name="Fulton L."/>
            <person name="Clifton S."/>
            <person name="Fulton B."/>
            <person name="Xu J."/>
            <person name="Minx P."/>
            <person name="Pepin K.H."/>
            <person name="Johnson M."/>
            <person name="Thiruvilangam P."/>
            <person name="Bhonagiri V."/>
            <person name="Nash W.E."/>
            <person name="Mardis E.R."/>
            <person name="Wilson R.K."/>
        </authorList>
    </citation>
    <scope>NUCLEOTIDE SEQUENCE [LARGE SCALE GENOMIC DNA]</scope>
    <source>
        <strain evidence="1 2">L2-32</strain>
    </source>
</reference>
<evidence type="ECO:0000313" key="2">
    <source>
        <dbReference type="Proteomes" id="UP000003773"/>
    </source>
</evidence>
<name>A7A5H5_BIFAD</name>
<comment type="caution">
    <text evidence="1">The sequence shown here is derived from an EMBL/GenBank/DDBJ whole genome shotgun (WGS) entry which is preliminary data.</text>
</comment>
<accession>A7A5H5</accession>
<proteinExistence type="predicted"/>
<dbReference type="EMBL" id="AAXD02000018">
    <property type="protein sequence ID" value="EDN84157.1"/>
    <property type="molecule type" value="Genomic_DNA"/>
</dbReference>
<dbReference type="AlphaFoldDB" id="A7A5H5"/>
<gene>
    <name evidence="1" type="ORF">BIFADO_01093</name>
</gene>
<reference evidence="1 2" key="2">
    <citation type="submission" date="2007-05" db="EMBL/GenBank/DDBJ databases">
        <title>Draft genome sequence of Bifidobacterium adolescentis (L2-32).</title>
        <authorList>
            <person name="Sudarsanam P."/>
            <person name="Ley R."/>
            <person name="Guruge J."/>
            <person name="Turnbaugh P.J."/>
            <person name="Mahowald M."/>
            <person name="Liep D."/>
            <person name="Gordon J."/>
        </authorList>
    </citation>
    <scope>NUCLEOTIDE SEQUENCE [LARGE SCALE GENOMIC DNA]</scope>
    <source>
        <strain evidence="1 2">L2-32</strain>
    </source>
</reference>
<evidence type="ECO:0000313" key="1">
    <source>
        <dbReference type="EMBL" id="EDN84157.1"/>
    </source>
</evidence>
<dbReference type="Proteomes" id="UP000003773">
    <property type="component" value="Unassembled WGS sequence"/>
</dbReference>
<organism evidence="1 2">
    <name type="scientific">Bifidobacterium adolescentis L2-32</name>
    <dbReference type="NCBI Taxonomy" id="411481"/>
    <lineage>
        <taxon>Bacteria</taxon>
        <taxon>Bacillati</taxon>
        <taxon>Actinomycetota</taxon>
        <taxon>Actinomycetes</taxon>
        <taxon>Bifidobacteriales</taxon>
        <taxon>Bifidobacteriaceae</taxon>
        <taxon>Bifidobacterium</taxon>
    </lineage>
</organism>
<sequence length="193" mass="20742">MEEILSATFETDENSGLCIIRCNPPINGSDSFVFTPDVIASWKALLGLASTREAIAAIMQGREDTSRYDPKTGRGVWTGAFEALESALTDSATSVSMLSADGEVLDDPLTAARNETRAGMRLPVMSNETDARLVATLAADDAGVEPSSGIDTACTRDVDGLDDFLSDESSQAMLDECEERFYASLMPRQNQQN</sequence>